<feature type="compositionally biased region" description="Basic and acidic residues" evidence="1">
    <location>
        <begin position="416"/>
        <end position="425"/>
    </location>
</feature>
<feature type="region of interest" description="Disordered" evidence="1">
    <location>
        <begin position="85"/>
        <end position="484"/>
    </location>
</feature>
<feature type="compositionally biased region" description="Basic residues" evidence="1">
    <location>
        <begin position="264"/>
        <end position="278"/>
    </location>
</feature>
<dbReference type="AlphaFoldDB" id="A9H7P2"/>
<protein>
    <submittedName>
        <fullName evidence="2">Putative secretion protein, HlyD-family</fullName>
    </submittedName>
</protein>
<name>A9H7P2_GLUDA</name>
<evidence type="ECO:0000313" key="3">
    <source>
        <dbReference type="Proteomes" id="UP000001176"/>
    </source>
</evidence>
<feature type="compositionally biased region" description="Basic and acidic residues" evidence="1">
    <location>
        <begin position="296"/>
        <end position="328"/>
    </location>
</feature>
<sequence>MFGSGQSVRWRTPASDTLDKIVIIQIDKKRFRKPYTVRQAREVDYVARYRTGIESRNRPGRGHGPPCRAVTRAAAEALAEIRRRRAGAGGGHGRVAHGPGVRHAGGRRGRRDDRARAHRRLPGLPAGARDGGAAARGAAGRGAGRAGGLGRGAGRRAGPSRRRAGAPDQPAARTGRDVARGRYRRPAGRHQRPAPDPAAVPDDRGRTDCRGQLQSSEGRPRTGHPPPAPGPGLRIRRQRQELRGRGRLLHPPPGPAARRPGQGPRRRPGPGPRHRPHGRAPAPHPGGGRGQPDIADPARARGRTADQFHPATRPDAEGRRPDRPDRQPGRMAPGRRHRRILPGPRRGGRTRHRPYRRPRRALHRRPRPSADHQRPVPRRTDVRHAPLEGGDHQRPAPGGKRGMPPDAGPDPPGADRPQRRVDGRQRRQLGLRRLGRRPPRDAPPHHRGRPQPRTGRNHLRPAGRRSHRHIRHHALSRFHPASDP</sequence>
<feature type="compositionally biased region" description="Gly residues" evidence="1">
    <location>
        <begin position="139"/>
        <end position="152"/>
    </location>
</feature>
<evidence type="ECO:0000313" key="2">
    <source>
        <dbReference type="EMBL" id="CAP57666.1"/>
    </source>
</evidence>
<feature type="compositionally biased region" description="Basic residues" evidence="1">
    <location>
        <begin position="445"/>
        <end position="476"/>
    </location>
</feature>
<feature type="compositionally biased region" description="Basic and acidic residues" evidence="1">
    <location>
        <begin position="368"/>
        <end position="394"/>
    </location>
</feature>
<dbReference type="Proteomes" id="UP000001176">
    <property type="component" value="Chromosome"/>
</dbReference>
<proteinExistence type="predicted"/>
<gene>
    <name evidence="2" type="ordered locus">GDI3723</name>
</gene>
<dbReference type="EMBL" id="AM889285">
    <property type="protein sequence ID" value="CAP57666.1"/>
    <property type="molecule type" value="Genomic_DNA"/>
</dbReference>
<keyword evidence="3" id="KW-1185">Reference proteome</keyword>
<feature type="compositionally biased region" description="Basic residues" evidence="1">
    <location>
        <begin position="333"/>
        <end position="367"/>
    </location>
</feature>
<reference evidence="2 3" key="1">
    <citation type="journal article" date="2009" name="BMC Genomics">
        <title>Complete genome sequence of the sugarcane nitrogen-fixing endophyte Gluconacetobacter diazotrophicus Pal5.</title>
        <authorList>
            <person name="Bertalan M."/>
            <person name="Albano R."/>
            <person name="Padua V."/>
            <person name="Rouws L."/>
            <person name="Rojas C."/>
            <person name="Hemerly A."/>
            <person name="Teixeira K."/>
            <person name="Schwab S."/>
            <person name="Araujo J."/>
            <person name="Oliveira A."/>
            <person name="Franca L."/>
            <person name="Magalhaes V."/>
            <person name="Alqueres S."/>
            <person name="Cardoso A."/>
            <person name="Almeida W."/>
            <person name="Loureiro M.M."/>
            <person name="Nogueira E."/>
            <person name="Cidade D."/>
            <person name="Oliveira D."/>
            <person name="Simao T."/>
            <person name="Macedo J."/>
            <person name="Valadao A."/>
            <person name="Dreschsel M."/>
            <person name="Freitas F."/>
            <person name="Vidal M."/>
            <person name="Guedes H."/>
            <person name="Rodrigues E."/>
            <person name="Meneses C."/>
            <person name="Brioso P."/>
            <person name="Pozzer L."/>
            <person name="Figueiredo D."/>
            <person name="Montano H."/>
            <person name="Junior J."/>
            <person name="Filho G."/>
            <person name="Flores V."/>
            <person name="Ferreira B."/>
            <person name="Branco A."/>
            <person name="Gonzalez P."/>
            <person name="Guillobel H."/>
            <person name="Lemos M."/>
            <person name="Seibel L."/>
            <person name="Macedo J."/>
            <person name="Alves-Ferreira M."/>
            <person name="Sachetto-Martins G."/>
            <person name="Coelho A."/>
            <person name="Santos E."/>
            <person name="Amaral G."/>
            <person name="Neves A."/>
            <person name="Pacheco A.B."/>
            <person name="Carvalho D."/>
            <person name="Lery L."/>
            <person name="Bisch P."/>
            <person name="Rossle S.C."/>
            <person name="Urmenyi T."/>
            <person name="Kruger W.V."/>
            <person name="Martins O."/>
            <person name="Baldani J.I."/>
            <person name="Ferreira P.C."/>
        </authorList>
    </citation>
    <scope>NUCLEOTIDE SEQUENCE [LARGE SCALE GENOMIC DNA]</scope>
    <source>
        <strain evidence="3">ATCC 49037 / DSM 5601 / CCUG 37298 / CIP 103539 / LMG 7603 / PAl5</strain>
    </source>
</reference>
<feature type="compositionally biased region" description="Basic residues" evidence="1">
    <location>
        <begin position="181"/>
        <end position="192"/>
    </location>
</feature>
<feature type="compositionally biased region" description="Basic residues" evidence="1">
    <location>
        <begin position="426"/>
        <end position="437"/>
    </location>
</feature>
<evidence type="ECO:0000256" key="1">
    <source>
        <dbReference type="SAM" id="MobiDB-lite"/>
    </source>
</evidence>
<dbReference type="KEGG" id="gdi:GDI3723"/>
<accession>A9H7P2</accession>
<organism evidence="2 3">
    <name type="scientific">Gluconacetobacter diazotrophicus (strain ATCC 49037 / DSM 5601 / CCUG 37298 / CIP 103539 / LMG 7603 / PAl5)</name>
    <dbReference type="NCBI Taxonomy" id="272568"/>
    <lineage>
        <taxon>Bacteria</taxon>
        <taxon>Pseudomonadati</taxon>
        <taxon>Pseudomonadota</taxon>
        <taxon>Alphaproteobacteria</taxon>
        <taxon>Acetobacterales</taxon>
        <taxon>Acetobacteraceae</taxon>
        <taxon>Gluconacetobacter</taxon>
    </lineage>
</organism>
<feature type="compositionally biased region" description="Low complexity" evidence="1">
    <location>
        <begin position="122"/>
        <end position="138"/>
    </location>
</feature>